<accession>A0A0C5BFH0</accession>
<dbReference type="AlphaFoldDB" id="A0A0C5BFH0"/>
<dbReference type="EMBL" id="PSWU01000012">
    <property type="protein sequence ID" value="PPI14404.1"/>
    <property type="molecule type" value="Genomic_DNA"/>
</dbReference>
<keyword evidence="3" id="KW-1185">Reference proteome</keyword>
<proteinExistence type="predicted"/>
<evidence type="ECO:0000313" key="2">
    <source>
        <dbReference type="EMBL" id="PPI14404.1"/>
    </source>
</evidence>
<reference evidence="2 4" key="2">
    <citation type="submission" date="2018-02" db="EMBL/GenBank/DDBJ databases">
        <title>Bacteriophage NCPPB3778 and a type I-E CRISPR drive the evolution of the US Biological Select Agent, Rathayibacter toxicus.</title>
        <authorList>
            <person name="Davis E.W.II."/>
            <person name="Tabima J.F."/>
            <person name="Weisberg A.J."/>
            <person name="Lopes L.D."/>
            <person name="Wiseman M.S."/>
            <person name="Wiseman M.S."/>
            <person name="Pupko T."/>
            <person name="Belcher M.S."/>
            <person name="Sechler A.J."/>
            <person name="Tancos M.A."/>
            <person name="Schroeder B.K."/>
            <person name="Murray T.D."/>
            <person name="Luster D.G."/>
            <person name="Schneider W.L."/>
            <person name="Rogers E."/>
            <person name="Andreote F.D."/>
            <person name="Grunwald N.J."/>
            <person name="Putnam M.L."/>
            <person name="Chang J.H."/>
        </authorList>
    </citation>
    <scope>NUCLEOTIDE SEQUENCE [LARGE SCALE GENOMIC DNA]</scope>
    <source>
        <strain evidence="2 4">FH99</strain>
    </source>
</reference>
<evidence type="ECO:0000313" key="1">
    <source>
        <dbReference type="EMBL" id="KKM44328.1"/>
    </source>
</evidence>
<gene>
    <name evidence="2" type="ORF">C5C51_07475</name>
    <name evidence="1" type="ORF">VT73_10600</name>
</gene>
<organism evidence="1 3">
    <name type="scientific">Rathayibacter toxicus</name>
    <dbReference type="NCBI Taxonomy" id="145458"/>
    <lineage>
        <taxon>Bacteria</taxon>
        <taxon>Bacillati</taxon>
        <taxon>Actinomycetota</taxon>
        <taxon>Actinomycetes</taxon>
        <taxon>Micrococcales</taxon>
        <taxon>Microbacteriaceae</taxon>
        <taxon>Rathayibacter</taxon>
    </lineage>
</organism>
<reference evidence="1 3" key="1">
    <citation type="submission" date="2015-04" db="EMBL/GenBank/DDBJ databases">
        <title>Draft genome sequence of Rathayibacter toxicus strain FH-142 (AKA 70134 or CS 32), a Western Australian isolate.</title>
        <authorList>
            <consortium name="Consortium for Microbial Forensics and Genomics (microFORGE)"/>
            <person name="Knight B.M."/>
            <person name="Roberts D.P."/>
            <person name="Lin D."/>
            <person name="Hari K."/>
            <person name="Fletcher J."/>
            <person name="Melcher U."/>
            <person name="Blagden T."/>
            <person name="Luster D.G."/>
            <person name="Sechler A.J."/>
            <person name="Schneider W.L."/>
            <person name="Winegar R.A."/>
        </authorList>
    </citation>
    <scope>NUCLEOTIDE SEQUENCE [LARGE SCALE GENOMIC DNA]</scope>
    <source>
        <strain evidence="1 3">FH142</strain>
    </source>
</reference>
<sequence>MSAWQLRAVLSDRDVMPAFRSIEAALDDVASFVVLGVESGWVALSGSVAVIRRSATGARSAVDGWSLSVRIMRSRCPRPSDTRRIVLVSPLRDQPIA</sequence>
<protein>
    <submittedName>
        <fullName evidence="1">Uncharacterized protein</fullName>
    </submittedName>
</protein>
<dbReference type="KEGG" id="rtx:TI83_07645"/>
<dbReference type="Proteomes" id="UP000237966">
    <property type="component" value="Unassembled WGS sequence"/>
</dbReference>
<dbReference type="EMBL" id="LBFI01000057">
    <property type="protein sequence ID" value="KKM44328.1"/>
    <property type="molecule type" value="Genomic_DNA"/>
</dbReference>
<evidence type="ECO:0000313" key="3">
    <source>
        <dbReference type="Proteomes" id="UP000052979"/>
    </source>
</evidence>
<comment type="caution">
    <text evidence="1">The sequence shown here is derived from an EMBL/GenBank/DDBJ whole genome shotgun (WGS) entry which is preliminary data.</text>
</comment>
<name>A0A0C5BFH0_9MICO</name>
<dbReference type="KEGG" id="rtc:APU90_09430"/>
<dbReference type="Proteomes" id="UP000052979">
    <property type="component" value="Unassembled WGS sequence"/>
</dbReference>
<evidence type="ECO:0000313" key="4">
    <source>
        <dbReference type="Proteomes" id="UP000237966"/>
    </source>
</evidence>